<name>A0A1A5ZW37_9TREE</name>
<feature type="compositionally biased region" description="Polar residues" evidence="1">
    <location>
        <begin position="52"/>
        <end position="65"/>
    </location>
</feature>
<evidence type="ECO:0000256" key="1">
    <source>
        <dbReference type="SAM" id="MobiDB-lite"/>
    </source>
</evidence>
<feature type="compositionally biased region" description="Polar residues" evidence="1">
    <location>
        <begin position="15"/>
        <end position="30"/>
    </location>
</feature>
<dbReference type="RefSeq" id="XP_018259865.1">
    <property type="nucleotide sequence ID" value="XM_018411197.1"/>
</dbReference>
<accession>A0A1A5ZW37</accession>
<evidence type="ECO:0000313" key="2">
    <source>
        <dbReference type="EMBL" id="OBR82023.1"/>
    </source>
</evidence>
<evidence type="ECO:0000313" key="4">
    <source>
        <dbReference type="Proteomes" id="UP000078595"/>
    </source>
</evidence>
<proteinExistence type="predicted"/>
<dbReference type="KEGG" id="kdj:28971636"/>
<feature type="compositionally biased region" description="Low complexity" evidence="1">
    <location>
        <begin position="81"/>
        <end position="90"/>
    </location>
</feature>
<dbReference type="EMBL" id="KI894036">
    <property type="protein sequence ID" value="OBR82023.1"/>
    <property type="molecule type" value="Genomic_DNA"/>
</dbReference>
<reference evidence="2" key="1">
    <citation type="submission" date="2013-07" db="EMBL/GenBank/DDBJ databases">
        <title>The Genome Sequence of Cryptococcus dejecticola CBS10117.</title>
        <authorList>
            <consortium name="The Broad Institute Genome Sequencing Platform"/>
            <person name="Cuomo C."/>
            <person name="Litvintseva A."/>
            <person name="Chen Y."/>
            <person name="Heitman J."/>
            <person name="Sun S."/>
            <person name="Springer D."/>
            <person name="Dromer F."/>
            <person name="Young S.K."/>
            <person name="Zeng Q."/>
            <person name="Gargeya S."/>
            <person name="Fitzgerald M."/>
            <person name="Abouelleil A."/>
            <person name="Alvarado L."/>
            <person name="Berlin A.M."/>
            <person name="Chapman S.B."/>
            <person name="Dewar J."/>
            <person name="Goldberg J."/>
            <person name="Griggs A."/>
            <person name="Gujja S."/>
            <person name="Hansen M."/>
            <person name="Howarth C."/>
            <person name="Imamovic A."/>
            <person name="Larimer J."/>
            <person name="McCowan C."/>
            <person name="Murphy C."/>
            <person name="Pearson M."/>
            <person name="Priest M."/>
            <person name="Roberts A."/>
            <person name="Saif S."/>
            <person name="Shea T."/>
            <person name="Sykes S."/>
            <person name="Wortman J."/>
            <person name="Nusbaum C."/>
            <person name="Birren B."/>
        </authorList>
    </citation>
    <scope>NUCLEOTIDE SEQUENCE [LARGE SCALE GENOMIC DNA]</scope>
    <source>
        <strain evidence="2">CBS 10117</strain>
    </source>
</reference>
<evidence type="ECO:0000313" key="3">
    <source>
        <dbReference type="EMBL" id="WWC65326.1"/>
    </source>
</evidence>
<protein>
    <submittedName>
        <fullName evidence="2">Uncharacterized protein</fullName>
    </submittedName>
</protein>
<keyword evidence="4" id="KW-1185">Reference proteome</keyword>
<dbReference type="VEuPathDB" id="FungiDB:I303_07937"/>
<dbReference type="GeneID" id="28971636"/>
<dbReference type="EMBL" id="CP144539">
    <property type="protein sequence ID" value="WWC65326.1"/>
    <property type="molecule type" value="Genomic_DNA"/>
</dbReference>
<feature type="region of interest" description="Disordered" evidence="1">
    <location>
        <begin position="1"/>
        <end position="90"/>
    </location>
</feature>
<organism evidence="2">
    <name type="scientific">Kwoniella dejecticola CBS 10117</name>
    <dbReference type="NCBI Taxonomy" id="1296121"/>
    <lineage>
        <taxon>Eukaryota</taxon>
        <taxon>Fungi</taxon>
        <taxon>Dikarya</taxon>
        <taxon>Basidiomycota</taxon>
        <taxon>Agaricomycotina</taxon>
        <taxon>Tremellomycetes</taxon>
        <taxon>Tremellales</taxon>
        <taxon>Cryptococcaceae</taxon>
        <taxon>Kwoniella</taxon>
    </lineage>
</organism>
<reference evidence="3" key="2">
    <citation type="submission" date="2013-07" db="EMBL/GenBank/DDBJ databases">
        <authorList>
            <consortium name="The Broad Institute Genome Sequencing Platform"/>
            <person name="Cuomo C."/>
            <person name="Litvintseva A."/>
            <person name="Chen Y."/>
            <person name="Heitman J."/>
            <person name="Sun S."/>
            <person name="Springer D."/>
            <person name="Dromer F."/>
            <person name="Young S.K."/>
            <person name="Zeng Q."/>
            <person name="Gargeya S."/>
            <person name="Fitzgerald M."/>
            <person name="Abouelleil A."/>
            <person name="Alvarado L."/>
            <person name="Berlin A.M."/>
            <person name="Chapman S.B."/>
            <person name="Dewar J."/>
            <person name="Goldberg J."/>
            <person name="Griggs A."/>
            <person name="Gujja S."/>
            <person name="Hansen M."/>
            <person name="Howarth C."/>
            <person name="Imamovic A."/>
            <person name="Larimer J."/>
            <person name="McCowan C."/>
            <person name="Murphy C."/>
            <person name="Pearson M."/>
            <person name="Priest M."/>
            <person name="Roberts A."/>
            <person name="Saif S."/>
            <person name="Shea T."/>
            <person name="Sykes S."/>
            <person name="Wortman J."/>
            <person name="Nusbaum C."/>
            <person name="Birren B."/>
        </authorList>
    </citation>
    <scope>NUCLEOTIDE SEQUENCE</scope>
    <source>
        <strain evidence="3">CBS 10117</strain>
    </source>
</reference>
<dbReference type="AlphaFoldDB" id="A0A1A5ZW37"/>
<sequence length="90" mass="9517">MSSEQSRPGCPSVVDTENSSFAKMLGSQSKMKARREHQKDSVASSAGGAQGTADSAQGTETPNPEETQRQLDEQLGVNPETTTTTTSSNR</sequence>
<gene>
    <name evidence="2" type="ORF">I303_07937</name>
    <name evidence="3" type="ORF">I303_107944</name>
</gene>
<dbReference type="Proteomes" id="UP000078595">
    <property type="component" value="Chromosome 10"/>
</dbReference>
<reference evidence="3" key="3">
    <citation type="submission" date="2024-02" db="EMBL/GenBank/DDBJ databases">
        <title>Comparative genomics of Cryptococcus and Kwoniella reveals pathogenesis evolution and contrasting modes of karyotype evolution via chromosome fusion or intercentromeric recombination.</title>
        <authorList>
            <person name="Coelho M.A."/>
            <person name="David-Palma M."/>
            <person name="Shea T."/>
            <person name="Bowers K."/>
            <person name="McGinley-Smith S."/>
            <person name="Mohammad A.W."/>
            <person name="Gnirke A."/>
            <person name="Yurkov A.M."/>
            <person name="Nowrousian M."/>
            <person name="Sun S."/>
            <person name="Cuomo C.A."/>
            <person name="Heitman J."/>
        </authorList>
    </citation>
    <scope>NUCLEOTIDE SEQUENCE</scope>
    <source>
        <strain evidence="3">CBS 10117</strain>
    </source>
</reference>